<evidence type="ECO:0000256" key="2">
    <source>
        <dbReference type="ARBA" id="ARBA00022771"/>
    </source>
</evidence>
<feature type="domain" description="TRAF-type" evidence="6">
    <location>
        <begin position="25"/>
        <end position="95"/>
    </location>
</feature>
<name>A0A3Q3KZE5_9TELE</name>
<evidence type="ECO:0000256" key="3">
    <source>
        <dbReference type="ARBA" id="ARBA00022833"/>
    </source>
</evidence>
<dbReference type="AlphaFoldDB" id="A0A3Q3KZE5"/>
<dbReference type="Gene3D" id="3.30.40.10">
    <property type="entry name" value="Zinc/RING finger domain, C3HC4 (zinc finger)"/>
    <property type="match status" value="2"/>
</dbReference>
<reference evidence="7" key="1">
    <citation type="submission" date="2025-08" db="UniProtKB">
        <authorList>
            <consortium name="Ensembl"/>
        </authorList>
    </citation>
    <scope>IDENTIFICATION</scope>
</reference>
<dbReference type="InterPro" id="IPR001293">
    <property type="entry name" value="Znf_TRAF"/>
</dbReference>
<dbReference type="Gene3D" id="6.10.250.1730">
    <property type="match status" value="1"/>
</dbReference>
<dbReference type="Ensembl" id="ENSMAMT00000006872.2">
    <property type="protein sequence ID" value="ENSMAMP00000006687.1"/>
    <property type="gene ID" value="ENSMAMG00000004562.2"/>
</dbReference>
<protein>
    <submittedName>
        <fullName evidence="7">XIAP associated factor 1</fullName>
    </submittedName>
</protein>
<evidence type="ECO:0000256" key="1">
    <source>
        <dbReference type="ARBA" id="ARBA00022723"/>
    </source>
</evidence>
<keyword evidence="1 4" id="KW-0479">Metal-binding</keyword>
<dbReference type="InterPro" id="IPR031220">
    <property type="entry name" value="XAF1_C_sf"/>
</dbReference>
<dbReference type="FunCoup" id="A0A3Q3KZE5">
    <property type="interactions" value="10"/>
</dbReference>
<dbReference type="PANTHER" id="PTHR16295">
    <property type="entry name" value="TRAF-TYPE ZINC FINGER PROTEIN-RELATED"/>
    <property type="match status" value="1"/>
</dbReference>
<feature type="zinc finger region" description="TRAF-type" evidence="4">
    <location>
        <begin position="25"/>
        <end position="95"/>
    </location>
</feature>
<dbReference type="InterPro" id="IPR013083">
    <property type="entry name" value="Znf_RING/FYVE/PHD"/>
</dbReference>
<reference evidence="7" key="2">
    <citation type="submission" date="2025-09" db="UniProtKB">
        <authorList>
            <consortium name="Ensembl"/>
        </authorList>
    </citation>
    <scope>IDENTIFICATION</scope>
</reference>
<keyword evidence="8" id="KW-1185">Reference proteome</keyword>
<evidence type="ECO:0000313" key="8">
    <source>
        <dbReference type="Proteomes" id="UP000261640"/>
    </source>
</evidence>
<dbReference type="STRING" id="205130.ENSMAMP00000006687"/>
<evidence type="ECO:0000259" key="6">
    <source>
        <dbReference type="PROSITE" id="PS50145"/>
    </source>
</evidence>
<dbReference type="GO" id="GO:0008270">
    <property type="term" value="F:zinc ion binding"/>
    <property type="evidence" value="ECO:0007669"/>
    <property type="project" value="UniProtKB-KW"/>
</dbReference>
<organism evidence="7 8">
    <name type="scientific">Mastacembelus armatus</name>
    <name type="common">zig-zag eel</name>
    <dbReference type="NCBI Taxonomy" id="205130"/>
    <lineage>
        <taxon>Eukaryota</taxon>
        <taxon>Metazoa</taxon>
        <taxon>Chordata</taxon>
        <taxon>Craniata</taxon>
        <taxon>Vertebrata</taxon>
        <taxon>Euteleostomi</taxon>
        <taxon>Actinopterygii</taxon>
        <taxon>Neopterygii</taxon>
        <taxon>Teleostei</taxon>
        <taxon>Neoteleostei</taxon>
        <taxon>Acanthomorphata</taxon>
        <taxon>Anabantaria</taxon>
        <taxon>Synbranchiformes</taxon>
        <taxon>Mastacembelidae</taxon>
        <taxon>Mastacembelus</taxon>
    </lineage>
</organism>
<dbReference type="InterPro" id="IPR051986">
    <property type="entry name" value="Innate_Immune_Apopt_Reg"/>
</dbReference>
<sequence>MDKQEATRTCGQCCREVAEANFALHETHCQRFLCLCPDCDEAVPKEQLNQHKKEQHTLVRCSNCNQKMERRHLLDHESDECVERLQTCQFCELQLRWKDLDEHCVVCGSRTTLCKDCGHYVKLRDQQDHDLTCNSLPQDTDSPLNKNTAKMTVNGNSSMPSFPAEDIQKHELQCNSDQEVQTDEEEEESDFSGWAPTPQLISTFKSTSLSHKSNISYNGGDPNQISTCPHCHLALPLITLRWHEVKCQRYILLK</sequence>
<accession>A0A3Q3KZE5</accession>
<dbReference type="SUPFAM" id="SSF49599">
    <property type="entry name" value="TRAF domain-like"/>
    <property type="match status" value="1"/>
</dbReference>
<dbReference type="PANTHER" id="PTHR16295:SF17">
    <property type="entry name" value="XIAP-ASSOCIATED FACTOR 1"/>
    <property type="match status" value="1"/>
</dbReference>
<evidence type="ECO:0000256" key="4">
    <source>
        <dbReference type="PROSITE-ProRule" id="PRU00207"/>
    </source>
</evidence>
<dbReference type="GeneTree" id="ENSGT00530000063869"/>
<evidence type="ECO:0000313" key="7">
    <source>
        <dbReference type="Ensembl" id="ENSMAMP00000006687.1"/>
    </source>
</evidence>
<dbReference type="CTD" id="54739"/>
<keyword evidence="2 4" id="KW-0863">Zinc-finger</keyword>
<dbReference type="RefSeq" id="XP_026154890.1">
    <property type="nucleotide sequence ID" value="XM_026299105.1"/>
</dbReference>
<keyword evidence="3 4" id="KW-0862">Zinc</keyword>
<feature type="compositionally biased region" description="Polar residues" evidence="5">
    <location>
        <begin position="136"/>
        <end position="160"/>
    </location>
</feature>
<feature type="region of interest" description="Disordered" evidence="5">
    <location>
        <begin position="136"/>
        <end position="162"/>
    </location>
</feature>
<dbReference type="OrthoDB" id="193703at2759"/>
<dbReference type="InParanoid" id="A0A3Q3KZE5"/>
<evidence type="ECO:0000256" key="5">
    <source>
        <dbReference type="SAM" id="MobiDB-lite"/>
    </source>
</evidence>
<proteinExistence type="predicted"/>
<dbReference type="GO" id="GO:0005739">
    <property type="term" value="C:mitochondrion"/>
    <property type="evidence" value="ECO:0007669"/>
    <property type="project" value="TreeGrafter"/>
</dbReference>
<dbReference type="GeneID" id="113125571"/>
<dbReference type="Proteomes" id="UP000261640">
    <property type="component" value="Unplaced"/>
</dbReference>
<dbReference type="PROSITE" id="PS50145">
    <property type="entry name" value="ZF_TRAF"/>
    <property type="match status" value="1"/>
</dbReference>